<keyword evidence="4" id="KW-1185">Reference proteome</keyword>
<gene>
    <name evidence="3" type="ORF">VQ7734_03318</name>
</gene>
<accession>A0A1M7YY47</accession>
<organism evidence="3 4">
    <name type="scientific">Vibrio quintilis</name>
    <dbReference type="NCBI Taxonomy" id="1117707"/>
    <lineage>
        <taxon>Bacteria</taxon>
        <taxon>Pseudomonadati</taxon>
        <taxon>Pseudomonadota</taxon>
        <taxon>Gammaproteobacteria</taxon>
        <taxon>Vibrionales</taxon>
        <taxon>Vibrionaceae</taxon>
        <taxon>Vibrio</taxon>
    </lineage>
</organism>
<dbReference type="AlphaFoldDB" id="A0A1M7YY47"/>
<reference evidence="4" key="1">
    <citation type="submission" date="2016-12" db="EMBL/GenBank/DDBJ databases">
        <authorList>
            <person name="Rodrigo-Torres L."/>
            <person name="Arahal R.D."/>
            <person name="Lucena T."/>
        </authorList>
    </citation>
    <scope>NUCLEOTIDE SEQUENCE [LARGE SCALE GENOMIC DNA]</scope>
</reference>
<protein>
    <recommendedName>
        <fullName evidence="2">Lysozyme inhibitor LprI-like N-terminal domain-containing protein</fullName>
    </recommendedName>
</protein>
<keyword evidence="1" id="KW-0732">Signal</keyword>
<name>A0A1M7YY47_9VIBR</name>
<feature type="signal peptide" evidence="1">
    <location>
        <begin position="1"/>
        <end position="21"/>
    </location>
</feature>
<evidence type="ECO:0000256" key="1">
    <source>
        <dbReference type="SAM" id="SignalP"/>
    </source>
</evidence>
<proteinExistence type="predicted"/>
<dbReference type="Pfam" id="PF07007">
    <property type="entry name" value="LprI"/>
    <property type="match status" value="1"/>
</dbReference>
<dbReference type="OrthoDB" id="7340239at2"/>
<dbReference type="RefSeq" id="WP_073584600.1">
    <property type="nucleotide sequence ID" value="NZ_AP024897.1"/>
</dbReference>
<feature type="chain" id="PRO_5013088167" description="Lysozyme inhibitor LprI-like N-terminal domain-containing protein" evidence="1">
    <location>
        <begin position="22"/>
        <end position="131"/>
    </location>
</feature>
<dbReference type="EMBL" id="FRFG01000042">
    <property type="protein sequence ID" value="SHO57548.1"/>
    <property type="molecule type" value="Genomic_DNA"/>
</dbReference>
<evidence type="ECO:0000313" key="4">
    <source>
        <dbReference type="Proteomes" id="UP000184600"/>
    </source>
</evidence>
<evidence type="ECO:0000313" key="3">
    <source>
        <dbReference type="EMBL" id="SHO57548.1"/>
    </source>
</evidence>
<feature type="domain" description="Lysozyme inhibitor LprI-like N-terminal" evidence="2">
    <location>
        <begin position="44"/>
        <end position="123"/>
    </location>
</feature>
<dbReference type="Gene3D" id="1.20.1270.180">
    <property type="match status" value="1"/>
</dbReference>
<dbReference type="InterPro" id="IPR009739">
    <property type="entry name" value="LprI-like_N"/>
</dbReference>
<sequence length="131" mass="15400">MRRLCMLWLVFAMAYPASLWAKSEYDVMYDQCIKDSGPINNSVVYTCAERASQKAKEEINRRYVSAYTKLKKYDKEEAHKLEVAQQGWLKNRNNYCKLKGAYIGSPMYSYCPMRMNISRALELRTLDENIQ</sequence>
<dbReference type="Proteomes" id="UP000184600">
    <property type="component" value="Unassembled WGS sequence"/>
</dbReference>
<evidence type="ECO:0000259" key="2">
    <source>
        <dbReference type="Pfam" id="PF07007"/>
    </source>
</evidence>